<name>A0A699XGF6_TANCI</name>
<feature type="non-terminal residue" evidence="2">
    <location>
        <position position="1"/>
    </location>
</feature>
<accession>A0A699XGF6</accession>
<dbReference type="EMBL" id="BKCJ011850286">
    <property type="protein sequence ID" value="GFD58233.1"/>
    <property type="molecule type" value="Genomic_DNA"/>
</dbReference>
<keyword evidence="1" id="KW-0175">Coiled coil</keyword>
<dbReference type="AlphaFoldDB" id="A0A699XGF6"/>
<organism evidence="2">
    <name type="scientific">Tanacetum cinerariifolium</name>
    <name type="common">Dalmatian daisy</name>
    <name type="synonym">Chrysanthemum cinerariifolium</name>
    <dbReference type="NCBI Taxonomy" id="118510"/>
    <lineage>
        <taxon>Eukaryota</taxon>
        <taxon>Viridiplantae</taxon>
        <taxon>Streptophyta</taxon>
        <taxon>Embryophyta</taxon>
        <taxon>Tracheophyta</taxon>
        <taxon>Spermatophyta</taxon>
        <taxon>Magnoliopsida</taxon>
        <taxon>eudicotyledons</taxon>
        <taxon>Gunneridae</taxon>
        <taxon>Pentapetalae</taxon>
        <taxon>asterids</taxon>
        <taxon>campanulids</taxon>
        <taxon>Asterales</taxon>
        <taxon>Asteraceae</taxon>
        <taxon>Asteroideae</taxon>
        <taxon>Anthemideae</taxon>
        <taxon>Anthemidinae</taxon>
        <taxon>Tanacetum</taxon>
    </lineage>
</organism>
<evidence type="ECO:0000256" key="1">
    <source>
        <dbReference type="SAM" id="Coils"/>
    </source>
</evidence>
<evidence type="ECO:0000313" key="2">
    <source>
        <dbReference type="EMBL" id="GFD58233.1"/>
    </source>
</evidence>
<gene>
    <name evidence="2" type="ORF">Tci_930202</name>
</gene>
<protein>
    <submittedName>
        <fullName evidence="2">Uncharacterized protein</fullName>
    </submittedName>
</protein>
<reference evidence="2" key="1">
    <citation type="journal article" date="2019" name="Sci. Rep.">
        <title>Draft genome of Tanacetum cinerariifolium, the natural source of mosquito coil.</title>
        <authorList>
            <person name="Yamashiro T."/>
            <person name="Shiraishi A."/>
            <person name="Satake H."/>
            <person name="Nakayama K."/>
        </authorList>
    </citation>
    <scope>NUCLEOTIDE SEQUENCE</scope>
</reference>
<sequence length="38" mass="4679">QHEIARKDRELERKRRVLEATIANLRTEFESVEEELRQ</sequence>
<feature type="coiled-coil region" evidence="1">
    <location>
        <begin position="8"/>
        <end position="35"/>
    </location>
</feature>
<proteinExistence type="predicted"/>
<comment type="caution">
    <text evidence="2">The sequence shown here is derived from an EMBL/GenBank/DDBJ whole genome shotgun (WGS) entry which is preliminary data.</text>
</comment>
<feature type="non-terminal residue" evidence="2">
    <location>
        <position position="38"/>
    </location>
</feature>